<accession>A0ABR2GWZ6</accession>
<evidence type="ECO:0000313" key="2">
    <source>
        <dbReference type="Proteomes" id="UP001470230"/>
    </source>
</evidence>
<sequence>MIIFKSIDQIVTITSKGNEPIVFEDLKLEANQFVKVEDNANVKLTSGQSNLVLDKDSKTVNINVEKSDDVKLTIKNMDECTVKIESSNDKSKSVSIKSTSEVYGPLTLQAGENVEEIKIDSINLHGSGSVSSTVPVRVTNFQAQPQTVGKLSKVTVSNELVISKSAVLEPDDDASLSSANLNLNLHTYTTSNFDQPMLRGTLGKPPQTIALIKPKDGSTSVGSNQKNIHIMLLALPRNIHRKLQ</sequence>
<comment type="caution">
    <text evidence="1">The sequence shown here is derived from an EMBL/GenBank/DDBJ whole genome shotgun (WGS) entry which is preliminary data.</text>
</comment>
<proteinExistence type="predicted"/>
<evidence type="ECO:0008006" key="3">
    <source>
        <dbReference type="Google" id="ProtNLM"/>
    </source>
</evidence>
<evidence type="ECO:0000313" key="1">
    <source>
        <dbReference type="EMBL" id="KAK8838107.1"/>
    </source>
</evidence>
<gene>
    <name evidence="1" type="ORF">M9Y10_036059</name>
</gene>
<dbReference type="EMBL" id="JAPFFF010000057">
    <property type="protein sequence ID" value="KAK8838107.1"/>
    <property type="molecule type" value="Genomic_DNA"/>
</dbReference>
<dbReference type="Proteomes" id="UP001470230">
    <property type="component" value="Unassembled WGS sequence"/>
</dbReference>
<name>A0ABR2GWZ6_9EUKA</name>
<reference evidence="1 2" key="1">
    <citation type="submission" date="2024-04" db="EMBL/GenBank/DDBJ databases">
        <title>Tritrichomonas musculus Genome.</title>
        <authorList>
            <person name="Alves-Ferreira E."/>
            <person name="Grigg M."/>
            <person name="Lorenzi H."/>
            <person name="Galac M."/>
        </authorList>
    </citation>
    <scope>NUCLEOTIDE SEQUENCE [LARGE SCALE GENOMIC DNA]</scope>
    <source>
        <strain evidence="1 2">EAF2021</strain>
    </source>
</reference>
<organism evidence="1 2">
    <name type="scientific">Tritrichomonas musculus</name>
    <dbReference type="NCBI Taxonomy" id="1915356"/>
    <lineage>
        <taxon>Eukaryota</taxon>
        <taxon>Metamonada</taxon>
        <taxon>Parabasalia</taxon>
        <taxon>Tritrichomonadida</taxon>
        <taxon>Tritrichomonadidae</taxon>
        <taxon>Tritrichomonas</taxon>
    </lineage>
</organism>
<keyword evidence="2" id="KW-1185">Reference proteome</keyword>
<protein>
    <recommendedName>
        <fullName evidence="3">Auto-transporter adhesin head GIN domain-containing protein</fullName>
    </recommendedName>
</protein>